<sequence>MEIMNRNSSYWRQSHSDKIDDYTDSGNLGVGVDDDDDDDDDDNDGDDDGGNGENEGGDAQNFHETELPVHKANLNAWWKSNFEM</sequence>
<reference evidence="2 3" key="1">
    <citation type="journal article" date="2021" name="Elife">
        <title>Chloroplast acquisition without the gene transfer in kleptoplastic sea slugs, Plakobranchus ocellatus.</title>
        <authorList>
            <person name="Maeda T."/>
            <person name="Takahashi S."/>
            <person name="Yoshida T."/>
            <person name="Shimamura S."/>
            <person name="Takaki Y."/>
            <person name="Nagai Y."/>
            <person name="Toyoda A."/>
            <person name="Suzuki Y."/>
            <person name="Arimoto A."/>
            <person name="Ishii H."/>
            <person name="Satoh N."/>
            <person name="Nishiyama T."/>
            <person name="Hasebe M."/>
            <person name="Maruyama T."/>
            <person name="Minagawa J."/>
            <person name="Obokata J."/>
            <person name="Shigenobu S."/>
        </authorList>
    </citation>
    <scope>NUCLEOTIDE SEQUENCE [LARGE SCALE GENOMIC DNA]</scope>
</reference>
<dbReference type="AlphaFoldDB" id="A0AAV4ER80"/>
<dbReference type="EMBL" id="BMAT01000300">
    <property type="protein sequence ID" value="GFR63652.1"/>
    <property type="molecule type" value="Genomic_DNA"/>
</dbReference>
<feature type="compositionally biased region" description="Acidic residues" evidence="1">
    <location>
        <begin position="32"/>
        <end position="50"/>
    </location>
</feature>
<organism evidence="2 3">
    <name type="scientific">Elysia marginata</name>
    <dbReference type="NCBI Taxonomy" id="1093978"/>
    <lineage>
        <taxon>Eukaryota</taxon>
        <taxon>Metazoa</taxon>
        <taxon>Spiralia</taxon>
        <taxon>Lophotrochozoa</taxon>
        <taxon>Mollusca</taxon>
        <taxon>Gastropoda</taxon>
        <taxon>Heterobranchia</taxon>
        <taxon>Euthyneura</taxon>
        <taxon>Panpulmonata</taxon>
        <taxon>Sacoglossa</taxon>
        <taxon>Placobranchoidea</taxon>
        <taxon>Plakobranchidae</taxon>
        <taxon>Elysia</taxon>
    </lineage>
</organism>
<proteinExistence type="predicted"/>
<accession>A0AAV4ER80</accession>
<evidence type="ECO:0000256" key="1">
    <source>
        <dbReference type="SAM" id="MobiDB-lite"/>
    </source>
</evidence>
<evidence type="ECO:0000313" key="2">
    <source>
        <dbReference type="EMBL" id="GFR63652.1"/>
    </source>
</evidence>
<evidence type="ECO:0000313" key="3">
    <source>
        <dbReference type="Proteomes" id="UP000762676"/>
    </source>
</evidence>
<protein>
    <submittedName>
        <fullName evidence="2">Uncharacterized protein</fullName>
    </submittedName>
</protein>
<keyword evidence="3" id="KW-1185">Reference proteome</keyword>
<feature type="compositionally biased region" description="Polar residues" evidence="1">
    <location>
        <begin position="1"/>
        <end position="13"/>
    </location>
</feature>
<gene>
    <name evidence="2" type="ORF">ElyMa_000162200</name>
</gene>
<comment type="caution">
    <text evidence="2">The sequence shown here is derived from an EMBL/GenBank/DDBJ whole genome shotgun (WGS) entry which is preliminary data.</text>
</comment>
<dbReference type="Proteomes" id="UP000762676">
    <property type="component" value="Unassembled WGS sequence"/>
</dbReference>
<feature type="region of interest" description="Disordered" evidence="1">
    <location>
        <begin position="1"/>
        <end position="67"/>
    </location>
</feature>
<name>A0AAV4ER80_9GAST</name>